<dbReference type="PROSITE" id="PS50987">
    <property type="entry name" value="HTH_ARSR_2"/>
    <property type="match status" value="1"/>
</dbReference>
<dbReference type="CDD" id="cd00090">
    <property type="entry name" value="HTH_ARSR"/>
    <property type="match status" value="1"/>
</dbReference>
<reference evidence="6" key="1">
    <citation type="submission" date="2016-10" db="EMBL/GenBank/DDBJ databases">
        <authorList>
            <person name="Varghese N."/>
            <person name="Submissions S."/>
        </authorList>
    </citation>
    <scope>NUCLEOTIDE SEQUENCE [LARGE SCALE GENOMIC DNA]</scope>
    <source>
        <strain evidence="6">CGMCC 1.6854</strain>
    </source>
</reference>
<dbReference type="InterPro" id="IPR051081">
    <property type="entry name" value="HTH_MetalResp_TranReg"/>
</dbReference>
<dbReference type="SMART" id="SM00418">
    <property type="entry name" value="HTH_ARSR"/>
    <property type="match status" value="1"/>
</dbReference>
<dbReference type="GO" id="GO:0003700">
    <property type="term" value="F:DNA-binding transcription factor activity"/>
    <property type="evidence" value="ECO:0007669"/>
    <property type="project" value="InterPro"/>
</dbReference>
<dbReference type="RefSeq" id="WP_090235605.1">
    <property type="nucleotide sequence ID" value="NZ_FNHW01000001.1"/>
</dbReference>
<name>A0A1G9XRJ6_9BACL</name>
<keyword evidence="2" id="KW-0238">DNA-binding</keyword>
<gene>
    <name evidence="5" type="ORF">SAMN04488137_2968</name>
</gene>
<accession>A0A1G9XRJ6</accession>
<feature type="domain" description="HTH arsR-type" evidence="4">
    <location>
        <begin position="4"/>
        <end position="103"/>
    </location>
</feature>
<dbReference type="InterPro" id="IPR011991">
    <property type="entry name" value="ArsR-like_HTH"/>
</dbReference>
<dbReference type="InterPro" id="IPR036388">
    <property type="entry name" value="WH-like_DNA-bd_sf"/>
</dbReference>
<dbReference type="PANTHER" id="PTHR33154">
    <property type="entry name" value="TRANSCRIPTIONAL REGULATOR, ARSR FAMILY"/>
    <property type="match status" value="1"/>
</dbReference>
<evidence type="ECO:0000256" key="2">
    <source>
        <dbReference type="ARBA" id="ARBA00023125"/>
    </source>
</evidence>
<dbReference type="Proteomes" id="UP000199544">
    <property type="component" value="Unassembled WGS sequence"/>
</dbReference>
<dbReference type="Pfam" id="PF01022">
    <property type="entry name" value="HTH_5"/>
    <property type="match status" value="1"/>
</dbReference>
<dbReference type="PANTHER" id="PTHR33154:SF18">
    <property type="entry name" value="ARSENICAL RESISTANCE OPERON REPRESSOR"/>
    <property type="match status" value="1"/>
</dbReference>
<evidence type="ECO:0000313" key="5">
    <source>
        <dbReference type="EMBL" id="SDM99459.1"/>
    </source>
</evidence>
<dbReference type="AlphaFoldDB" id="A0A1G9XRJ6"/>
<sequence length="115" mass="13344">MLNEQAVEIETAATILKLLGDKTRLTIVKILSENECCVCEFVELFQMSQPAVSQHLRKLRDSGLVKERKKGQWVYYSVNPSYPYLSYLITIIQDIPSQRFRMEELEAQGKRITCE</sequence>
<protein>
    <submittedName>
        <fullName evidence="5">ArsR family transcriptional regulator</fullName>
    </submittedName>
</protein>
<dbReference type="STRING" id="459525.SAMN04488137_2968"/>
<dbReference type="OrthoDB" id="9798835at2"/>
<dbReference type="PRINTS" id="PR00778">
    <property type="entry name" value="HTHARSR"/>
</dbReference>
<evidence type="ECO:0000256" key="1">
    <source>
        <dbReference type="ARBA" id="ARBA00023015"/>
    </source>
</evidence>
<evidence type="ECO:0000259" key="4">
    <source>
        <dbReference type="PROSITE" id="PS50987"/>
    </source>
</evidence>
<keyword evidence="6" id="KW-1185">Reference proteome</keyword>
<keyword evidence="1" id="KW-0805">Transcription regulation</keyword>
<dbReference type="InterPro" id="IPR036390">
    <property type="entry name" value="WH_DNA-bd_sf"/>
</dbReference>
<keyword evidence="3" id="KW-0804">Transcription</keyword>
<dbReference type="Gene3D" id="1.10.10.10">
    <property type="entry name" value="Winged helix-like DNA-binding domain superfamily/Winged helix DNA-binding domain"/>
    <property type="match status" value="1"/>
</dbReference>
<evidence type="ECO:0000313" key="6">
    <source>
        <dbReference type="Proteomes" id="UP000199544"/>
    </source>
</evidence>
<proteinExistence type="predicted"/>
<dbReference type="GO" id="GO:0003677">
    <property type="term" value="F:DNA binding"/>
    <property type="evidence" value="ECO:0007669"/>
    <property type="project" value="UniProtKB-KW"/>
</dbReference>
<evidence type="ECO:0000256" key="3">
    <source>
        <dbReference type="ARBA" id="ARBA00023163"/>
    </source>
</evidence>
<organism evidence="5 6">
    <name type="scientific">Fictibacillus solisalsi</name>
    <dbReference type="NCBI Taxonomy" id="459525"/>
    <lineage>
        <taxon>Bacteria</taxon>
        <taxon>Bacillati</taxon>
        <taxon>Bacillota</taxon>
        <taxon>Bacilli</taxon>
        <taxon>Bacillales</taxon>
        <taxon>Fictibacillaceae</taxon>
        <taxon>Fictibacillus</taxon>
    </lineage>
</organism>
<dbReference type="EMBL" id="FNHW01000001">
    <property type="protein sequence ID" value="SDM99459.1"/>
    <property type="molecule type" value="Genomic_DNA"/>
</dbReference>
<dbReference type="NCBIfam" id="NF033788">
    <property type="entry name" value="HTH_metalloreg"/>
    <property type="match status" value="1"/>
</dbReference>
<dbReference type="InterPro" id="IPR001845">
    <property type="entry name" value="HTH_ArsR_DNA-bd_dom"/>
</dbReference>
<dbReference type="SUPFAM" id="SSF46785">
    <property type="entry name" value="Winged helix' DNA-binding domain"/>
    <property type="match status" value="1"/>
</dbReference>